<dbReference type="Gene3D" id="3.40.605.10">
    <property type="entry name" value="Aldehyde Dehydrogenase, Chain A, domain 1"/>
    <property type="match status" value="1"/>
</dbReference>
<accession>A0A368ENT5</accession>
<comment type="similarity">
    <text evidence="1 4">Belongs to the aldehyde dehydrogenase family.</text>
</comment>
<dbReference type="Proteomes" id="UP000252289">
    <property type="component" value="Unassembled WGS sequence"/>
</dbReference>
<protein>
    <submittedName>
        <fullName evidence="6">Aldehyde dehydrogenase family protein</fullName>
    </submittedName>
</protein>
<sequence>MNYQILKETSNFLSNKHKLLIDGHWVDSSDGNSFDVFNPANKNKIAEVCFASSQDVDKAVSSARNSFDIGVWSGMKPLDRSKILWKWADLLESKIDHISEIEVLDNGMPVLIAKTFIQYGLDWIRYFAGMTDKVLGKNISSALTGNGENFHSYTSLEPIGVVGLILPWNGPFGTFLIKVAPALAAGCSCIVKPAEDTPLSALLLAETALEAGIPPGVLNVLTGDASTGEALVHHKDVDKISFTGSTSVGKKIVNACSHDLKRITLELGGKSPCIIFDDCDLESAIPAAAMAIFTNSGQVCFAGSRLYVQEGVYDEFLKGIAEFSKGLKVGNGFDPDTMLGPLISEIQFNQVNKYVQEGLEEGAEVIIGGDGDISDGYFFKPTVFTKINPSMKIAREEIFGPVLAATKFQDLDEVISLANDTQYGLGAGVFTSDVNKAHSVAAKIQSGNVWVNHYGGMHSALPFGGYKQSGWGRELGEDGFKAYTEQKTVSIKLST</sequence>
<feature type="domain" description="Aldehyde dehydrogenase" evidence="5">
    <location>
        <begin position="25"/>
        <end position="489"/>
    </location>
</feature>
<dbReference type="Gene3D" id="3.40.309.10">
    <property type="entry name" value="Aldehyde Dehydrogenase, Chain A, domain 2"/>
    <property type="match status" value="1"/>
</dbReference>
<comment type="caution">
    <text evidence="6">The sequence shown here is derived from an EMBL/GenBank/DDBJ whole genome shotgun (WGS) entry which is preliminary data.</text>
</comment>
<evidence type="ECO:0000313" key="7">
    <source>
        <dbReference type="Proteomes" id="UP000252289"/>
    </source>
</evidence>
<proteinExistence type="inferred from homology"/>
<evidence type="ECO:0000256" key="1">
    <source>
        <dbReference type="ARBA" id="ARBA00009986"/>
    </source>
</evidence>
<evidence type="ECO:0000259" key="5">
    <source>
        <dbReference type="Pfam" id="PF00171"/>
    </source>
</evidence>
<dbReference type="InterPro" id="IPR016163">
    <property type="entry name" value="Ald_DH_C"/>
</dbReference>
<dbReference type="InterPro" id="IPR016161">
    <property type="entry name" value="Ald_DH/histidinol_DH"/>
</dbReference>
<dbReference type="EMBL" id="QOQK01000004">
    <property type="protein sequence ID" value="RCL85171.1"/>
    <property type="molecule type" value="Genomic_DNA"/>
</dbReference>
<dbReference type="InterPro" id="IPR016162">
    <property type="entry name" value="Ald_DH_N"/>
</dbReference>
<evidence type="ECO:0000256" key="4">
    <source>
        <dbReference type="RuleBase" id="RU003345"/>
    </source>
</evidence>
<evidence type="ECO:0000256" key="2">
    <source>
        <dbReference type="ARBA" id="ARBA00023002"/>
    </source>
</evidence>
<dbReference type="GO" id="GO:0016620">
    <property type="term" value="F:oxidoreductase activity, acting on the aldehyde or oxo group of donors, NAD or NADP as acceptor"/>
    <property type="evidence" value="ECO:0007669"/>
    <property type="project" value="InterPro"/>
</dbReference>
<name>A0A368ENT5_9PROT</name>
<organism evidence="6 7">
    <name type="scientific">PS1 clade bacterium</name>
    <dbReference type="NCBI Taxonomy" id="2175152"/>
    <lineage>
        <taxon>Bacteria</taxon>
        <taxon>Pseudomonadati</taxon>
        <taxon>Pseudomonadota</taxon>
        <taxon>Alphaproteobacteria</taxon>
        <taxon>PS1 clade</taxon>
    </lineage>
</organism>
<evidence type="ECO:0000313" key="6">
    <source>
        <dbReference type="EMBL" id="RCL85171.1"/>
    </source>
</evidence>
<dbReference type="AlphaFoldDB" id="A0A368ENT5"/>
<gene>
    <name evidence="6" type="ORF">DBW64_01755</name>
</gene>
<reference evidence="6 7" key="1">
    <citation type="journal article" date="2018" name="Microbiome">
        <title>Fine metagenomic profile of the Mediterranean stratified and mixed water columns revealed by assembly and recruitment.</title>
        <authorList>
            <person name="Haro-Moreno J.M."/>
            <person name="Lopez-Perez M."/>
            <person name="De La Torre J.R."/>
            <person name="Picazo A."/>
            <person name="Camacho A."/>
            <person name="Rodriguez-Valera F."/>
        </authorList>
    </citation>
    <scope>NUCLEOTIDE SEQUENCE [LARGE SCALE GENOMIC DNA]</scope>
    <source>
        <strain evidence="6">MED-G50</strain>
    </source>
</reference>
<dbReference type="PROSITE" id="PS00687">
    <property type="entry name" value="ALDEHYDE_DEHYDR_GLU"/>
    <property type="match status" value="1"/>
</dbReference>
<evidence type="ECO:0000256" key="3">
    <source>
        <dbReference type="PROSITE-ProRule" id="PRU10007"/>
    </source>
</evidence>
<dbReference type="FunFam" id="3.40.309.10:FF:000012">
    <property type="entry name" value="Betaine aldehyde dehydrogenase"/>
    <property type="match status" value="1"/>
</dbReference>
<dbReference type="SUPFAM" id="SSF53720">
    <property type="entry name" value="ALDH-like"/>
    <property type="match status" value="1"/>
</dbReference>
<dbReference type="FunFam" id="3.40.605.10:FF:000007">
    <property type="entry name" value="NAD/NADP-dependent betaine aldehyde dehydrogenase"/>
    <property type="match status" value="1"/>
</dbReference>
<keyword evidence="2 4" id="KW-0560">Oxidoreductase</keyword>
<dbReference type="InterPro" id="IPR015590">
    <property type="entry name" value="Aldehyde_DH_dom"/>
</dbReference>
<dbReference type="Pfam" id="PF00171">
    <property type="entry name" value="Aldedh"/>
    <property type="match status" value="1"/>
</dbReference>
<feature type="active site" evidence="3">
    <location>
        <position position="266"/>
    </location>
</feature>
<dbReference type="InterPro" id="IPR029510">
    <property type="entry name" value="Ald_DH_CS_GLU"/>
</dbReference>
<dbReference type="PANTHER" id="PTHR11699">
    <property type="entry name" value="ALDEHYDE DEHYDROGENASE-RELATED"/>
    <property type="match status" value="1"/>
</dbReference>